<evidence type="ECO:0000313" key="3">
    <source>
        <dbReference type="Proteomes" id="UP000194968"/>
    </source>
</evidence>
<comment type="caution">
    <text evidence="2">The sequence shown here is derived from an EMBL/GenBank/DDBJ whole genome shotgun (WGS) entry which is preliminary data.</text>
</comment>
<protein>
    <submittedName>
        <fullName evidence="2">Uncharacterized protein</fullName>
    </submittedName>
</protein>
<evidence type="ECO:0000313" key="2">
    <source>
        <dbReference type="EMBL" id="OTQ49604.1"/>
    </source>
</evidence>
<dbReference type="RefSeq" id="WP_086320541.1">
    <property type="nucleotide sequence ID" value="NZ_NASD01000012.1"/>
</dbReference>
<accession>A0A242NUY7</accession>
<proteinExistence type="predicted"/>
<name>A0A242NUY7_9GAMM</name>
<dbReference type="PROSITE" id="PS51257">
    <property type="entry name" value="PROKAR_LIPOPROTEIN"/>
    <property type="match status" value="1"/>
</dbReference>
<keyword evidence="1" id="KW-0732">Signal</keyword>
<gene>
    <name evidence="2" type="ORF">B6D06_06325</name>
</gene>
<dbReference type="OrthoDB" id="7069376at2"/>
<feature type="chain" id="PRO_5012263977" evidence="1">
    <location>
        <begin position="22"/>
        <end position="332"/>
    </location>
</feature>
<dbReference type="Proteomes" id="UP000194968">
    <property type="component" value="Unassembled WGS sequence"/>
</dbReference>
<evidence type="ECO:0000256" key="1">
    <source>
        <dbReference type="SAM" id="SignalP"/>
    </source>
</evidence>
<reference evidence="2 3" key="1">
    <citation type="submission" date="2017-03" db="EMBL/GenBank/DDBJ databases">
        <title>Comparative genomics of honeybee gut symbionts reveal geographically distinct and subgroup specific antibiotic resistance.</title>
        <authorList>
            <person name="Ludvigsen J."/>
            <person name="Porcellato D."/>
            <person name="Labee-Lund T.M."/>
            <person name="Amdam G.V."/>
            <person name="Rudi K."/>
        </authorList>
    </citation>
    <scope>NUCLEOTIDE SEQUENCE [LARGE SCALE GENOMIC DNA]</scope>
    <source>
        <strain evidence="2 3">A-4-12</strain>
    </source>
</reference>
<organism evidence="2 3">
    <name type="scientific">Gilliamella apis</name>
    <dbReference type="NCBI Taxonomy" id="1970738"/>
    <lineage>
        <taxon>Bacteria</taxon>
        <taxon>Pseudomonadati</taxon>
        <taxon>Pseudomonadota</taxon>
        <taxon>Gammaproteobacteria</taxon>
        <taxon>Orbales</taxon>
        <taxon>Orbaceae</taxon>
        <taxon>Gilliamella</taxon>
    </lineage>
</organism>
<feature type="signal peptide" evidence="1">
    <location>
        <begin position="1"/>
        <end position="21"/>
    </location>
</feature>
<dbReference type="EMBL" id="NASK01000094">
    <property type="protein sequence ID" value="OTQ49604.1"/>
    <property type="molecule type" value="Genomic_DNA"/>
</dbReference>
<dbReference type="AlphaFoldDB" id="A0A242NUY7"/>
<sequence length="332" mass="39096">MPIKKIIPICMLFLLSCSFYAIGNTREQLEIFELNLVDNSEPKFYFVKLLQGSHIVIYDKDGNKKQSIQPIFPDNEDGYKKDKYQLPQKYRQSFLTASGISETDNLFVYNYEYNKLYSFPISKLEVFAIKSDCLPTDETNYQFGFALESNQLPQDYDPNDTTFVYIGKESPFAQEQLTLLNWQKISDKEDEEDNYLAQAHGFDHYYFSDKGYNYLAQTNGLHYYLKQYPSHRDDYPKCGRLVIKNEKNKILRDDNYVFSSLYGGLPLNGKDKDHEYKKQWTGKLFKNKPSVVFGFFFEGAEKCPVIDFIDSSFPSYDIRLRCDSRFVYYRCK</sequence>